<dbReference type="MEROPS" id="M16.975"/>
<evidence type="ECO:0000256" key="4">
    <source>
        <dbReference type="ARBA" id="ARBA00022833"/>
    </source>
</evidence>
<evidence type="ECO:0000313" key="9">
    <source>
        <dbReference type="Proteomes" id="UP000028828"/>
    </source>
</evidence>
<keyword evidence="1" id="KW-0645">Protease</keyword>
<evidence type="ECO:0000256" key="1">
    <source>
        <dbReference type="ARBA" id="ARBA00022670"/>
    </source>
</evidence>
<dbReference type="Pfam" id="PF00675">
    <property type="entry name" value="Peptidase_M16"/>
    <property type="match status" value="1"/>
</dbReference>
<dbReference type="InterPro" id="IPR011249">
    <property type="entry name" value="Metalloenz_LuxS/M16"/>
</dbReference>
<keyword evidence="5" id="KW-0482">Metalloprotease</keyword>
<dbReference type="GO" id="GO:0005739">
    <property type="term" value="C:mitochondrion"/>
    <property type="evidence" value="ECO:0007669"/>
    <property type="project" value="TreeGrafter"/>
</dbReference>
<gene>
    <name evidence="8" type="ORF">TGP89_236210A</name>
</gene>
<dbReference type="VEuPathDB" id="ToxoDB:TGP89_236210A"/>
<keyword evidence="3 8" id="KW-0378">Hydrolase</keyword>
<reference evidence="8 9" key="1">
    <citation type="submission" date="2014-03" db="EMBL/GenBank/DDBJ databases">
        <authorList>
            <person name="Sibley D."/>
            <person name="Venepally P."/>
            <person name="Karamycheva S."/>
            <person name="Hadjithomas M."/>
            <person name="Khan A."/>
            <person name="Brunk B."/>
            <person name="Roos D."/>
            <person name="Caler E."/>
            <person name="Lorenzi H."/>
        </authorList>
    </citation>
    <scope>NUCLEOTIDE SEQUENCE [LARGE SCALE GENOMIC DNA]</scope>
    <source>
        <strain evidence="9">p89</strain>
    </source>
</reference>
<comment type="caution">
    <text evidence="8">The sequence shown here is derived from an EMBL/GenBank/DDBJ whole genome shotgun (WGS) entry which is preliminary data.</text>
</comment>
<dbReference type="SUPFAM" id="SSF63411">
    <property type="entry name" value="LuxS/MPP-like metallohydrolase"/>
    <property type="match status" value="1"/>
</dbReference>
<dbReference type="Gene3D" id="3.30.830.10">
    <property type="entry name" value="Metalloenzyme, LuxS/M16 peptidase-like"/>
    <property type="match status" value="1"/>
</dbReference>
<evidence type="ECO:0000256" key="3">
    <source>
        <dbReference type="ARBA" id="ARBA00022801"/>
    </source>
</evidence>
<dbReference type="GO" id="GO:0046872">
    <property type="term" value="F:metal ion binding"/>
    <property type="evidence" value="ECO:0007669"/>
    <property type="project" value="UniProtKB-KW"/>
</dbReference>
<dbReference type="EC" id="3.4.24.64" evidence="8"/>
<feature type="region of interest" description="Disordered" evidence="6">
    <location>
        <begin position="126"/>
        <end position="175"/>
    </location>
</feature>
<dbReference type="PANTHER" id="PTHR11851:SF149">
    <property type="entry name" value="GH01077P"/>
    <property type="match status" value="1"/>
</dbReference>
<organism evidence="8 9">
    <name type="scientific">Toxoplasma gondii p89</name>
    <dbReference type="NCBI Taxonomy" id="943119"/>
    <lineage>
        <taxon>Eukaryota</taxon>
        <taxon>Sar</taxon>
        <taxon>Alveolata</taxon>
        <taxon>Apicomplexa</taxon>
        <taxon>Conoidasida</taxon>
        <taxon>Coccidia</taxon>
        <taxon>Eucoccidiorida</taxon>
        <taxon>Eimeriorina</taxon>
        <taxon>Sarcocystidae</taxon>
        <taxon>Toxoplasma</taxon>
    </lineage>
</organism>
<proteinExistence type="predicted"/>
<dbReference type="Proteomes" id="UP000028828">
    <property type="component" value="Unassembled WGS sequence"/>
</dbReference>
<feature type="domain" description="Peptidase M16 N-terminal" evidence="7">
    <location>
        <begin position="79"/>
        <end position="124"/>
    </location>
</feature>
<dbReference type="AlphaFoldDB" id="A0A086JXN1"/>
<name>A0A086JXN1_TOXGO</name>
<dbReference type="PANTHER" id="PTHR11851">
    <property type="entry name" value="METALLOPROTEASE"/>
    <property type="match status" value="1"/>
</dbReference>
<keyword evidence="2" id="KW-0479">Metal-binding</keyword>
<evidence type="ECO:0000256" key="2">
    <source>
        <dbReference type="ARBA" id="ARBA00022723"/>
    </source>
</evidence>
<dbReference type="InterPro" id="IPR011765">
    <property type="entry name" value="Pept_M16_N"/>
</dbReference>
<dbReference type="InterPro" id="IPR050361">
    <property type="entry name" value="MPP/UQCRC_Complex"/>
</dbReference>
<evidence type="ECO:0000256" key="5">
    <source>
        <dbReference type="ARBA" id="ARBA00023049"/>
    </source>
</evidence>
<feature type="non-terminal residue" evidence="8">
    <location>
        <position position="175"/>
    </location>
</feature>
<sequence>MMFRFLPRVASGASSLSVSQRRLRASFSSSLQSRGFFSAAPAAATAGVSPLARSVDAAIPEEAFNQPPTLTTTLPNGIRVATQRLPFHQTATVGVWIDSGSRYDTKETNGAAHFLEHMTFKVRKKGRFSQSQGLRFPEERRGQSEGLESNSNKRSKTWVPTSMPTRPANRQCKTQ</sequence>
<dbReference type="EMBL" id="AEYI02001488">
    <property type="protein sequence ID" value="KFG36899.1"/>
    <property type="molecule type" value="Genomic_DNA"/>
</dbReference>
<evidence type="ECO:0000259" key="7">
    <source>
        <dbReference type="Pfam" id="PF00675"/>
    </source>
</evidence>
<protein>
    <submittedName>
        <fullName evidence="8">Mitochondrial processing peptidase</fullName>
        <ecNumber evidence="8">3.4.24.64</ecNumber>
    </submittedName>
</protein>
<keyword evidence="4" id="KW-0862">Zinc</keyword>
<feature type="compositionally biased region" description="Polar residues" evidence="6">
    <location>
        <begin position="146"/>
        <end position="164"/>
    </location>
</feature>
<evidence type="ECO:0000313" key="8">
    <source>
        <dbReference type="EMBL" id="KFG36899.1"/>
    </source>
</evidence>
<accession>A0A086JXN1</accession>
<dbReference type="GO" id="GO:0006508">
    <property type="term" value="P:proteolysis"/>
    <property type="evidence" value="ECO:0007669"/>
    <property type="project" value="UniProtKB-KW"/>
</dbReference>
<evidence type="ECO:0000256" key="6">
    <source>
        <dbReference type="SAM" id="MobiDB-lite"/>
    </source>
</evidence>
<dbReference type="GO" id="GO:0004222">
    <property type="term" value="F:metalloendopeptidase activity"/>
    <property type="evidence" value="ECO:0007669"/>
    <property type="project" value="UniProtKB-EC"/>
</dbReference>